<proteinExistence type="inferred from homology"/>
<dbReference type="EMBL" id="ARYC01008771">
    <property type="protein sequence ID" value="KEJ82649.1"/>
    <property type="molecule type" value="Genomic_DNA"/>
</dbReference>
<organism evidence="7 8">
    <name type="scientific">Oxytricha trifallax</name>
    <dbReference type="NCBI Taxonomy" id="1172189"/>
    <lineage>
        <taxon>Eukaryota</taxon>
        <taxon>Sar</taxon>
        <taxon>Alveolata</taxon>
        <taxon>Ciliophora</taxon>
        <taxon>Intramacronucleata</taxon>
        <taxon>Spirotrichea</taxon>
        <taxon>Stichotrichia</taxon>
        <taxon>Sporadotrichida</taxon>
        <taxon>Oxytrichidae</taxon>
        <taxon>Oxytrichinae</taxon>
        <taxon>Oxytricha</taxon>
    </lineage>
</organism>
<accession>A0A073HYY7</accession>
<dbReference type="InterPro" id="IPR007757">
    <property type="entry name" value="MT-A70-like"/>
</dbReference>
<dbReference type="AlphaFoldDB" id="A0A073HYY7"/>
<keyword evidence="2" id="KW-0489">Methyltransferase</keyword>
<reference evidence="8" key="1">
    <citation type="journal article" date="2014" name="Cell">
        <title>The Architecture of a Scrambled Genome Reveals Massive Levels of Genomic Rearrangement during Development.</title>
        <authorList>
            <person name="Chen X."/>
            <person name="Bracht J.R."/>
            <person name="Goldman A.D."/>
            <person name="Dolzhenko E."/>
            <person name="Clay D.M."/>
            <person name="Swart E.C."/>
            <person name="Perlman D.H."/>
            <person name="Doak T.G."/>
            <person name="Stuart A."/>
            <person name="Amemiya C.T."/>
            <person name="Sebra R.P."/>
            <person name="Landweber L.F."/>
        </authorList>
    </citation>
    <scope>NUCLEOTIDE SEQUENCE [LARGE SCALE GENOMIC DNA]</scope>
    <source>
        <strain evidence="8">JRB310</strain>
    </source>
</reference>
<dbReference type="EC" id="2.1.1.348" evidence="1"/>
<evidence type="ECO:0000256" key="4">
    <source>
        <dbReference type="ARBA" id="ARBA00022691"/>
    </source>
</evidence>
<dbReference type="GO" id="GO:0005634">
    <property type="term" value="C:nucleus"/>
    <property type="evidence" value="ECO:0007669"/>
    <property type="project" value="TreeGrafter"/>
</dbReference>
<dbReference type="PANTHER" id="PTHR12829">
    <property type="entry name" value="N6-ADENOSINE-METHYLTRANSFERASE"/>
    <property type="match status" value="1"/>
</dbReference>
<dbReference type="Pfam" id="PF05063">
    <property type="entry name" value="MT-A70"/>
    <property type="match status" value="1"/>
</dbReference>
<evidence type="ECO:0000256" key="2">
    <source>
        <dbReference type="ARBA" id="ARBA00022603"/>
    </source>
</evidence>
<evidence type="ECO:0000313" key="8">
    <source>
        <dbReference type="Proteomes" id="UP000053232"/>
    </source>
</evidence>
<sequence length="542" mass="63374">MGAMGRSLQPRVGYVTQMRKMLRCLYCLYERGKTCDKTNQNMGSHIYGCHSASLKRNGIYEYYKLTEGRDYIETGECIEFANKISPKSKDIQKQKASKSKNSATKIQDKINKLQSEKQVEYDEEVNELAGSSLLNELLKFDQSILNNDKDSNANLNIMNQKLHQQDLLIEHLMQQTKLIQNNRNAKELILKYIEKDLTPVEKCQKIKQVSRAEMNKIEFTLSGIDEQIDAIQEKYSKDFIQSQYLVEEFISKCLQFLVETVQKYLQYFNRLRYDKIQILENKLMRNQGMNFKQIDQEKRIQEQQRKYIHKQFVDSIQLQTQLKLHLNDLNQKLPSISIKGDVYSKNFLKNIGETQQELRGRKFDVLECDYPWPLDFSNKNGQKFLNYKTQTMKKLYELEIEDLQDNGYLFMWSIASKFTDAVAFMLYKGYRYVLLINFIVVQIVDTVAWIKRGIKANLTNRQGYHLRHNKEICLVGLKGSPPPGSKSFTASDTIIGTARKNSWKPVFIKHIIETLVPGGTYCEIFGRKNNLRDDWVTIGDEL</sequence>
<keyword evidence="3" id="KW-0808">Transferase</keyword>
<dbReference type="PROSITE" id="PS51143">
    <property type="entry name" value="MT_A70"/>
    <property type="match status" value="1"/>
</dbReference>
<gene>
    <name evidence="7" type="ORF">OXYTRIMIC_201</name>
</gene>
<keyword evidence="4" id="KW-0949">S-adenosyl-L-methionine</keyword>
<dbReference type="GO" id="GO:0036396">
    <property type="term" value="C:RNA N6-methyladenosine methyltransferase complex"/>
    <property type="evidence" value="ECO:0007669"/>
    <property type="project" value="TreeGrafter"/>
</dbReference>
<dbReference type="Proteomes" id="UP000053232">
    <property type="component" value="Unassembled WGS sequence"/>
</dbReference>
<dbReference type="PANTHER" id="PTHR12829:SF7">
    <property type="entry name" value="N6-ADENOSINE-METHYLTRANSFERASE CATALYTIC SUBUNIT"/>
    <property type="match status" value="1"/>
</dbReference>
<keyword evidence="8" id="KW-1185">Reference proteome</keyword>
<comment type="catalytic activity">
    <reaction evidence="5">
        <text>an adenosine in mRNA + S-adenosyl-L-methionine = an N(6)-methyladenosine in mRNA + S-adenosyl-L-homocysteine + H(+)</text>
        <dbReference type="Rhea" id="RHEA:55584"/>
        <dbReference type="Rhea" id="RHEA-COMP:12414"/>
        <dbReference type="Rhea" id="RHEA-COMP:12417"/>
        <dbReference type="ChEBI" id="CHEBI:15378"/>
        <dbReference type="ChEBI" id="CHEBI:57856"/>
        <dbReference type="ChEBI" id="CHEBI:59789"/>
        <dbReference type="ChEBI" id="CHEBI:74411"/>
        <dbReference type="ChEBI" id="CHEBI:74449"/>
        <dbReference type="EC" id="2.1.1.348"/>
    </reaction>
</comment>
<evidence type="ECO:0000256" key="5">
    <source>
        <dbReference type="ARBA" id="ARBA00048957"/>
    </source>
</evidence>
<evidence type="ECO:0000313" key="7">
    <source>
        <dbReference type="EMBL" id="KEJ82649.1"/>
    </source>
</evidence>
<evidence type="ECO:0000256" key="1">
    <source>
        <dbReference type="ARBA" id="ARBA00012160"/>
    </source>
</evidence>
<evidence type="ECO:0000256" key="3">
    <source>
        <dbReference type="ARBA" id="ARBA00022679"/>
    </source>
</evidence>
<dbReference type="GO" id="GO:0001734">
    <property type="term" value="F:mRNA m(6)A methyltransferase activity"/>
    <property type="evidence" value="ECO:0007669"/>
    <property type="project" value="UniProtKB-EC"/>
</dbReference>
<evidence type="ECO:0000256" key="6">
    <source>
        <dbReference type="PROSITE-ProRule" id="PRU00489"/>
    </source>
</evidence>
<dbReference type="GO" id="GO:0032259">
    <property type="term" value="P:methylation"/>
    <property type="evidence" value="ECO:0007669"/>
    <property type="project" value="UniProtKB-KW"/>
</dbReference>
<comment type="caution">
    <text evidence="7">The sequence shown here is derived from an EMBL/GenBank/DDBJ whole genome shotgun (WGS) entry which is preliminary data.</text>
</comment>
<name>A0A073HYY7_9SPIT</name>
<comment type="similarity">
    <text evidence="6">Belongs to the MT-A70-like family.</text>
</comment>
<protein>
    <recommendedName>
        <fullName evidence="1">mRNA m(6)A methyltransferase</fullName>
        <ecNumber evidence="1">2.1.1.348</ecNumber>
    </recommendedName>
</protein>